<protein>
    <submittedName>
        <fullName evidence="1">Uncharacterized protein</fullName>
    </submittedName>
</protein>
<comment type="caution">
    <text evidence="1">The sequence shown here is derived from an EMBL/GenBank/DDBJ whole genome shotgun (WGS) entry which is preliminary data.</text>
</comment>
<feature type="non-terminal residue" evidence="1">
    <location>
        <position position="94"/>
    </location>
</feature>
<gene>
    <name evidence="1" type="ORF">OKA104_LOCUS54563</name>
</gene>
<dbReference type="EMBL" id="CAJOAY010036642">
    <property type="protein sequence ID" value="CAF4458646.1"/>
    <property type="molecule type" value="Genomic_DNA"/>
</dbReference>
<reference evidence="1" key="1">
    <citation type="submission" date="2021-02" db="EMBL/GenBank/DDBJ databases">
        <authorList>
            <person name="Nowell W R."/>
        </authorList>
    </citation>
    <scope>NUCLEOTIDE SEQUENCE</scope>
</reference>
<proteinExistence type="predicted"/>
<organism evidence="1 2">
    <name type="scientific">Adineta steineri</name>
    <dbReference type="NCBI Taxonomy" id="433720"/>
    <lineage>
        <taxon>Eukaryota</taxon>
        <taxon>Metazoa</taxon>
        <taxon>Spiralia</taxon>
        <taxon>Gnathifera</taxon>
        <taxon>Rotifera</taxon>
        <taxon>Eurotatoria</taxon>
        <taxon>Bdelloidea</taxon>
        <taxon>Adinetida</taxon>
        <taxon>Adinetidae</taxon>
        <taxon>Adineta</taxon>
    </lineage>
</organism>
<sequence>MITNETNRYTSPFENDLRRIFNEKNKSKTALISSWDTLSISDRTTLKKIKGNWKWLNLLLKDYMPSIPLWSNLIHSVTNNLKHIRLHKRITQLM</sequence>
<dbReference type="AlphaFoldDB" id="A0A820SSX8"/>
<dbReference type="Proteomes" id="UP000663881">
    <property type="component" value="Unassembled WGS sequence"/>
</dbReference>
<accession>A0A820SSX8</accession>
<evidence type="ECO:0000313" key="1">
    <source>
        <dbReference type="EMBL" id="CAF4458646.1"/>
    </source>
</evidence>
<evidence type="ECO:0000313" key="2">
    <source>
        <dbReference type="Proteomes" id="UP000663881"/>
    </source>
</evidence>
<name>A0A820SSX8_9BILA</name>